<accession>A0ACB8BSA0</accession>
<name>A0ACB8BSA0_9AGAM</name>
<keyword evidence="2" id="KW-1185">Reference proteome</keyword>
<evidence type="ECO:0000313" key="1">
    <source>
        <dbReference type="EMBL" id="KAH7928815.1"/>
    </source>
</evidence>
<evidence type="ECO:0000313" key="2">
    <source>
        <dbReference type="Proteomes" id="UP000790709"/>
    </source>
</evidence>
<organism evidence="1 2">
    <name type="scientific">Leucogyrophana mollusca</name>
    <dbReference type="NCBI Taxonomy" id="85980"/>
    <lineage>
        <taxon>Eukaryota</taxon>
        <taxon>Fungi</taxon>
        <taxon>Dikarya</taxon>
        <taxon>Basidiomycota</taxon>
        <taxon>Agaricomycotina</taxon>
        <taxon>Agaricomycetes</taxon>
        <taxon>Agaricomycetidae</taxon>
        <taxon>Boletales</taxon>
        <taxon>Boletales incertae sedis</taxon>
        <taxon>Leucogyrophana</taxon>
    </lineage>
</organism>
<comment type="caution">
    <text evidence="1">The sequence shown here is derived from an EMBL/GenBank/DDBJ whole genome shotgun (WGS) entry which is preliminary data.</text>
</comment>
<proteinExistence type="predicted"/>
<gene>
    <name evidence="1" type="ORF">BV22DRAFT_1003956</name>
</gene>
<sequence>MSTAAEPKRNQSKSKPQKEAKSQPAQNGSERLKTIVRRLPANLPEDIFWQSVQTWVTDDTVSWRVYYPGKLSKRLNKENIPSRAYIAFKDEEQLATFSREYDGHLFRDKSGQFLLCRPVLSRYSTGSVAGNESQAVVEFAPYQKVPAEKKKTDARNATIEKDEDYISFLETLKASAKAEPVSLESLIAAAQPPPHPTTTPLLEALKAEKSAQKDKEAILRNHAHYKDSPASSAKKEDSKKKAAQAAAQKPPELSKKAKKAAAAAAAAQKAAAASNAPAAPPAKGAGPSAGALPGKPPAPPQPQPPRAPRPPQGRQQPPKPVPPPAPQNAPTKPPQPPTVPVNAEAAPGGPSGTPAARRGRPVIGLGRHFEAALSGAGVERKKQAREKDKEPGAPASDTPPKQKEGAKRRDEKAGGGAPSPAVPSILQRGDGPNQSLPGSPMIMQRPQSPRVSPLPPDINGPDTLPGRGGARRGRGGRGRGGHRGG</sequence>
<reference evidence="1" key="1">
    <citation type="journal article" date="2021" name="New Phytol.">
        <title>Evolutionary innovations through gain and loss of genes in the ectomycorrhizal Boletales.</title>
        <authorList>
            <person name="Wu G."/>
            <person name="Miyauchi S."/>
            <person name="Morin E."/>
            <person name="Kuo A."/>
            <person name="Drula E."/>
            <person name="Varga T."/>
            <person name="Kohler A."/>
            <person name="Feng B."/>
            <person name="Cao Y."/>
            <person name="Lipzen A."/>
            <person name="Daum C."/>
            <person name="Hundley H."/>
            <person name="Pangilinan J."/>
            <person name="Johnson J."/>
            <person name="Barry K."/>
            <person name="LaButti K."/>
            <person name="Ng V."/>
            <person name="Ahrendt S."/>
            <person name="Min B."/>
            <person name="Choi I.G."/>
            <person name="Park H."/>
            <person name="Plett J.M."/>
            <person name="Magnuson J."/>
            <person name="Spatafora J.W."/>
            <person name="Nagy L.G."/>
            <person name="Henrissat B."/>
            <person name="Grigoriev I.V."/>
            <person name="Yang Z.L."/>
            <person name="Xu J."/>
            <person name="Martin F.M."/>
        </authorList>
    </citation>
    <scope>NUCLEOTIDE SEQUENCE</scope>
    <source>
        <strain evidence="1">KUC20120723A-06</strain>
    </source>
</reference>
<dbReference type="Proteomes" id="UP000790709">
    <property type="component" value="Unassembled WGS sequence"/>
</dbReference>
<dbReference type="EMBL" id="MU266348">
    <property type="protein sequence ID" value="KAH7928815.1"/>
    <property type="molecule type" value="Genomic_DNA"/>
</dbReference>
<protein>
    <submittedName>
        <fullName evidence="1">Uncharacterized protein</fullName>
    </submittedName>
</protein>